<sequence>MEAIPAEVKEQAKKCLLDFLGCAIRGAVMPQAKCIKEYAAVMGGNAHASILGVSSLNSIVNAALANGYFGHILEMDDVDKESISHPATVVMPAALSIGEWRRSKGAELLEAIVAGYEVMLRIGTSVTPAHYQIWHTTATTGVFGAAIAAGRMLKLNQEQMSWAFGSAGTMAAGLWEFLSDGAMSKYLHAGKAASTGVLAAQLAASGLTGASRILEGRQGFFAGYARQDIEQKLFQDFHVKYRTATVSFKPYPCCRHTHSAIDCARSLYLQAQSVLSDIKQIHIHTYQAATQVACFEDPLDSRQGQFSLKYCMVRALINGNIGLDDFSQDKLTDKAVRALMAKTSVAVDAEIDRQTPIAWPCRLSLELADGRVLHEYVAYPKGDPENPLSWEEVETKFRLLVEPILEERAIPAIIDMCKNIELLADCGEMIRRINDYGRF</sequence>
<dbReference type="InterPro" id="IPR045336">
    <property type="entry name" value="MmgE_PrpD_N"/>
</dbReference>
<dbReference type="GO" id="GO:0016829">
    <property type="term" value="F:lyase activity"/>
    <property type="evidence" value="ECO:0007669"/>
    <property type="project" value="InterPro"/>
</dbReference>
<dbReference type="InterPro" id="IPR042183">
    <property type="entry name" value="MmgE/PrpD_sf_1"/>
</dbReference>
<proteinExistence type="inferred from homology"/>
<dbReference type="PANTHER" id="PTHR16943:SF8">
    <property type="entry name" value="2-METHYLCITRATE DEHYDRATASE"/>
    <property type="match status" value="1"/>
</dbReference>
<evidence type="ECO:0000313" key="5">
    <source>
        <dbReference type="Proteomes" id="UP000003240"/>
    </source>
</evidence>
<comment type="similarity">
    <text evidence="1">Belongs to the PrpD family.</text>
</comment>
<dbReference type="Gene3D" id="1.10.4100.10">
    <property type="entry name" value="2-methylcitrate dehydratase PrpD"/>
    <property type="match status" value="1"/>
</dbReference>
<dbReference type="SUPFAM" id="SSF103378">
    <property type="entry name" value="2-methylcitrate dehydratase PrpD"/>
    <property type="match status" value="1"/>
</dbReference>
<dbReference type="STRING" id="1009370.ALO_10649"/>
<dbReference type="Pfam" id="PF19305">
    <property type="entry name" value="MmgE_PrpD_C"/>
    <property type="match status" value="1"/>
</dbReference>
<name>F7NJ68_9FIRM</name>
<evidence type="ECO:0000313" key="4">
    <source>
        <dbReference type="EMBL" id="EGO63915.1"/>
    </source>
</evidence>
<accession>F7NJ68</accession>
<evidence type="ECO:0000259" key="3">
    <source>
        <dbReference type="Pfam" id="PF19305"/>
    </source>
</evidence>
<dbReference type="AlphaFoldDB" id="F7NJ68"/>
<comment type="caution">
    <text evidence="4">The sequence shown here is derived from an EMBL/GenBank/DDBJ whole genome shotgun (WGS) entry which is preliminary data.</text>
</comment>
<dbReference type="PANTHER" id="PTHR16943">
    <property type="entry name" value="2-METHYLCITRATE DEHYDRATASE-RELATED"/>
    <property type="match status" value="1"/>
</dbReference>
<dbReference type="Pfam" id="PF03972">
    <property type="entry name" value="MmgE_PrpD_N"/>
    <property type="match status" value="1"/>
</dbReference>
<reference evidence="4 5" key="1">
    <citation type="journal article" date="2011" name="EMBO J.">
        <title>Structural diversity of bacterial flagellar motors.</title>
        <authorList>
            <person name="Chen S."/>
            <person name="Beeby M."/>
            <person name="Murphy G.E."/>
            <person name="Leadbetter J.R."/>
            <person name="Hendrixson D.R."/>
            <person name="Briegel A."/>
            <person name="Li Z."/>
            <person name="Shi J."/>
            <person name="Tocheva E.I."/>
            <person name="Muller A."/>
            <person name="Dobro M.J."/>
            <person name="Jensen G.J."/>
        </authorList>
    </citation>
    <scope>NUCLEOTIDE SEQUENCE [LARGE SCALE GENOMIC DNA]</scope>
    <source>
        <strain evidence="4 5">DSM 6540</strain>
    </source>
</reference>
<dbReference type="Gene3D" id="3.30.1330.120">
    <property type="entry name" value="2-methylcitrate dehydratase PrpD"/>
    <property type="match status" value="1"/>
</dbReference>
<evidence type="ECO:0000259" key="2">
    <source>
        <dbReference type="Pfam" id="PF03972"/>
    </source>
</evidence>
<keyword evidence="5" id="KW-1185">Reference proteome</keyword>
<dbReference type="InterPro" id="IPR036148">
    <property type="entry name" value="MmgE/PrpD_sf"/>
</dbReference>
<organism evidence="4 5">
    <name type="scientific">Acetonema longum DSM 6540</name>
    <dbReference type="NCBI Taxonomy" id="1009370"/>
    <lineage>
        <taxon>Bacteria</taxon>
        <taxon>Bacillati</taxon>
        <taxon>Bacillota</taxon>
        <taxon>Negativicutes</taxon>
        <taxon>Acetonemataceae</taxon>
        <taxon>Acetonema</taxon>
    </lineage>
</organism>
<feature type="domain" description="MmgE/PrpD C-terminal" evidence="3">
    <location>
        <begin position="251"/>
        <end position="417"/>
    </location>
</feature>
<dbReference type="InterPro" id="IPR045337">
    <property type="entry name" value="MmgE_PrpD_C"/>
</dbReference>
<evidence type="ECO:0000256" key="1">
    <source>
        <dbReference type="ARBA" id="ARBA00006174"/>
    </source>
</evidence>
<dbReference type="EMBL" id="AFGF01000084">
    <property type="protein sequence ID" value="EGO63915.1"/>
    <property type="molecule type" value="Genomic_DNA"/>
</dbReference>
<dbReference type="InterPro" id="IPR042188">
    <property type="entry name" value="MmgE/PrpD_sf_2"/>
</dbReference>
<gene>
    <name evidence="4" type="ORF">ALO_10649</name>
</gene>
<dbReference type="Proteomes" id="UP000003240">
    <property type="component" value="Unassembled WGS sequence"/>
</dbReference>
<dbReference type="eggNOG" id="COG2079">
    <property type="taxonomic scope" value="Bacteria"/>
</dbReference>
<feature type="domain" description="MmgE/PrpD N-terminal" evidence="2">
    <location>
        <begin position="2"/>
        <end position="227"/>
    </location>
</feature>
<dbReference type="InterPro" id="IPR005656">
    <property type="entry name" value="MmgE_PrpD"/>
</dbReference>
<protein>
    <submittedName>
        <fullName evidence="4">MmgE/PrpD family protein</fullName>
    </submittedName>
</protein>